<dbReference type="OMA" id="ESIAGWT"/>
<evidence type="ECO:0000256" key="2">
    <source>
        <dbReference type="SAM" id="SignalP"/>
    </source>
</evidence>
<sequence>MRLSTIVATAFSVFTVVSAQPQILTPASDPLALELTERNLDGLYEMKERDLLSLAESLLEDFNISSILSSIDFESIAGWTNNLLTEDDNVKYLDYLLNFLGDTHLVPFAISYIVSNNYTRSIAGEVVVDLLGIAGRFDLTPVFVALKNSGLAYTLVADLIENPNTFPFVKSVVSDLLSDSSFNLGDLYGGTAASGSVPALSYAAVTTSAAAAAGTNQPLVAASITGLGSGSPISLGFPTTSSIPIGSIDTASLAQLFSEARTDGGSTNAAATAAATPAATVRFTSAAGGVVSATVQATVTAAAGTLPTGPNGEINYSGITGPAFQSLPPTQFGANPTSINYSALSQLAGGLGAKREYVDPVASVLNEIKKREEPADAVASVLGELRKRQEENDQLEAAFRQMKRDNIEDLLTTIFSSVARSDLLNETITYLVTDQQFEDSVVLILQGVFENIGSTLTGVLSVDWAALQPLVSSLLNSGLLTDIISRAFQDKDLQAALWNDITSIFKRDLALRDELLNGANGTLSSLAVSDFIASVAPEATDSLDGFQGTLSSLLVSDFINTLSVSTAASNASTSIAPVITTQAENSGFSLSTSLFSTVVAVFGLFAMMI</sequence>
<keyword evidence="4" id="KW-1185">Reference proteome</keyword>
<evidence type="ECO:0000256" key="1">
    <source>
        <dbReference type="SAM" id="Coils"/>
    </source>
</evidence>
<evidence type="ECO:0000313" key="3">
    <source>
        <dbReference type="EMBL" id="EMG51043.1"/>
    </source>
</evidence>
<keyword evidence="2" id="KW-0732">Signal</keyword>
<organism evidence="3 4">
    <name type="scientific">Candida maltosa (strain Xu316)</name>
    <name type="common">Yeast</name>
    <dbReference type="NCBI Taxonomy" id="1245528"/>
    <lineage>
        <taxon>Eukaryota</taxon>
        <taxon>Fungi</taxon>
        <taxon>Dikarya</taxon>
        <taxon>Ascomycota</taxon>
        <taxon>Saccharomycotina</taxon>
        <taxon>Pichiomycetes</taxon>
        <taxon>Debaryomycetaceae</taxon>
        <taxon>Candida/Lodderomyces clade</taxon>
        <taxon>Candida</taxon>
    </lineage>
</organism>
<protein>
    <submittedName>
        <fullName evidence="3">Putative GPI-anchored protein, conserved</fullName>
    </submittedName>
</protein>
<gene>
    <name evidence="3" type="ORF">G210_4637</name>
</gene>
<comment type="caution">
    <text evidence="3">The sequence shown here is derived from an EMBL/GenBank/DDBJ whole genome shotgun (WGS) entry which is preliminary data.</text>
</comment>
<keyword evidence="1" id="KW-0175">Coiled coil</keyword>
<proteinExistence type="predicted"/>
<dbReference type="OrthoDB" id="4025103at2759"/>
<dbReference type="EMBL" id="AOGT01000028">
    <property type="protein sequence ID" value="EMG51043.1"/>
    <property type="molecule type" value="Genomic_DNA"/>
</dbReference>
<accession>M3JFM0</accession>
<feature type="coiled-coil region" evidence="1">
    <location>
        <begin position="378"/>
        <end position="405"/>
    </location>
</feature>
<dbReference type="AlphaFoldDB" id="M3JFM0"/>
<dbReference type="Proteomes" id="UP000011777">
    <property type="component" value="Unassembled WGS sequence"/>
</dbReference>
<dbReference type="eggNOG" id="ENOG502RQ5Y">
    <property type="taxonomic scope" value="Eukaryota"/>
</dbReference>
<evidence type="ECO:0000313" key="4">
    <source>
        <dbReference type="Proteomes" id="UP000011777"/>
    </source>
</evidence>
<feature type="signal peptide" evidence="2">
    <location>
        <begin position="1"/>
        <end position="19"/>
    </location>
</feature>
<name>M3JFM0_CANMX</name>
<dbReference type="STRING" id="1245528.M3JFM0"/>
<reference evidence="3 4" key="1">
    <citation type="submission" date="2013-02" db="EMBL/GenBank/DDBJ databases">
        <title>Genome sequence of Candida maltosa Xu316, a potential industrial strain for xylitol and ethanol production.</title>
        <authorList>
            <person name="Yu J."/>
            <person name="Wang Q."/>
            <person name="Geng X."/>
            <person name="Bao W."/>
            <person name="He P."/>
            <person name="Cai J."/>
        </authorList>
    </citation>
    <scope>NUCLEOTIDE SEQUENCE [LARGE SCALE GENOMIC DNA]</scope>
    <source>
        <strain evidence="4">Xu316</strain>
    </source>
</reference>
<feature type="chain" id="PRO_5004034919" evidence="2">
    <location>
        <begin position="20"/>
        <end position="609"/>
    </location>
</feature>
<dbReference type="HOGENOM" id="CLU_438699_0_0_1"/>